<sequence length="178" mass="20439">MRRLLILLSAVLLLSPLTLRSWAQSQRDPLNDEEIDQVREFGDRPNERIKLYSKFIEQRVTAIKELSTNKRAETRATEMRAKIEEFTRLVDELQDNLDTYDGQHADVRKALKDLVPESDKWQAALVQPPPDPTYDFARKTAIEAAQSISDQVKTLQKDQEKYFAEHKDQAGKNGTGPS</sequence>
<organism evidence="3 4">
    <name type="scientific">Alloacidobacterium dinghuense</name>
    <dbReference type="NCBI Taxonomy" id="2763107"/>
    <lineage>
        <taxon>Bacteria</taxon>
        <taxon>Pseudomonadati</taxon>
        <taxon>Acidobacteriota</taxon>
        <taxon>Terriglobia</taxon>
        <taxon>Terriglobales</taxon>
        <taxon>Acidobacteriaceae</taxon>
        <taxon>Alloacidobacterium</taxon>
    </lineage>
</organism>
<feature type="signal peptide" evidence="2">
    <location>
        <begin position="1"/>
        <end position="23"/>
    </location>
</feature>
<dbReference type="Proteomes" id="UP000515312">
    <property type="component" value="Chromosome"/>
</dbReference>
<keyword evidence="1" id="KW-0175">Coiled coil</keyword>
<keyword evidence="4" id="KW-1185">Reference proteome</keyword>
<protein>
    <submittedName>
        <fullName evidence="3">Uncharacterized protein</fullName>
    </submittedName>
</protein>
<reference evidence="3 4" key="1">
    <citation type="submission" date="2020-08" db="EMBL/GenBank/DDBJ databases">
        <title>Edaphobacter telluris sp. nov. and Acidobacterium dinghuensis sp. nov., two acidobacteria isolated from forest soil.</title>
        <authorList>
            <person name="Fu J."/>
            <person name="Qiu L."/>
        </authorList>
    </citation>
    <scope>NUCLEOTIDE SEQUENCE [LARGE SCALE GENOMIC DNA]</scope>
    <source>
        <strain evidence="3">4Y35</strain>
    </source>
</reference>
<dbReference type="AlphaFoldDB" id="A0A7G8BKN6"/>
<feature type="coiled-coil region" evidence="1">
    <location>
        <begin position="69"/>
        <end position="110"/>
    </location>
</feature>
<evidence type="ECO:0000256" key="1">
    <source>
        <dbReference type="SAM" id="Coils"/>
    </source>
</evidence>
<dbReference type="RefSeq" id="WP_186744260.1">
    <property type="nucleotide sequence ID" value="NZ_CP060394.1"/>
</dbReference>
<feature type="chain" id="PRO_5028860944" evidence="2">
    <location>
        <begin position="24"/>
        <end position="178"/>
    </location>
</feature>
<evidence type="ECO:0000256" key="2">
    <source>
        <dbReference type="SAM" id="SignalP"/>
    </source>
</evidence>
<dbReference type="EMBL" id="CP060394">
    <property type="protein sequence ID" value="QNI33106.1"/>
    <property type="molecule type" value="Genomic_DNA"/>
</dbReference>
<accession>A0A7G8BKN6</accession>
<dbReference type="KEGG" id="adin:H7849_03775"/>
<evidence type="ECO:0000313" key="3">
    <source>
        <dbReference type="EMBL" id="QNI33106.1"/>
    </source>
</evidence>
<keyword evidence="2" id="KW-0732">Signal</keyword>
<evidence type="ECO:0000313" key="4">
    <source>
        <dbReference type="Proteomes" id="UP000515312"/>
    </source>
</evidence>
<gene>
    <name evidence="3" type="ORF">H7849_03775</name>
</gene>
<name>A0A7G8BKN6_9BACT</name>
<proteinExistence type="predicted"/>